<accession>A0A8H7EIB4</accession>
<dbReference type="EMBL" id="JAAABM010000006">
    <property type="protein sequence ID" value="KAF7676808.1"/>
    <property type="molecule type" value="Genomic_DNA"/>
</dbReference>
<evidence type="ECO:0000313" key="2">
    <source>
        <dbReference type="Proteomes" id="UP000596902"/>
    </source>
</evidence>
<sequence>MADVISMIAGIGSILKAFGSTGVYLRSVSNASKEAQLIADQLHATEAILKALKTSLEVSPPSSSSYAAWADSMNLVLGKVRSIIDNLNTKLSSQRGVVRLSFRKKNLKAYWHMISIAQTSLTSGNAQTVQKSAREIDDMLTQVGNRHPSTMVRSNAKTITPWDSVSQISVQSSETKSSLVEKAVGIWCQRGNARCVQQPICSLVTFADNRKLSERSGEQKRLQKAKPPFTISESSWTPPVYLNTYEASIELSSLRFRRRGSQATEPRELGQGSLTLAITQDGSRIRVYYSVISTSVPYECQLNPQNPGMDIITNNSATFRWPVSENGYESTTEEILTLTFYNAYGEHHDSRGNHVQLTRQGKPADECKTNFLFMLNTLCKEAKKVQGMSMRQRRKAASLQGYSRLPNFYQLEQTITPTPSVNPSNHRHFLTDA</sequence>
<protein>
    <recommendedName>
        <fullName evidence="3">Fungal N-terminal domain-containing protein</fullName>
    </recommendedName>
</protein>
<reference evidence="1" key="1">
    <citation type="submission" date="2020-01" db="EMBL/GenBank/DDBJ databases">
        <authorList>
            <person name="Feng Z.H.Z."/>
        </authorList>
    </citation>
    <scope>NUCLEOTIDE SEQUENCE</scope>
    <source>
        <strain evidence="1">CBS107.38</strain>
    </source>
</reference>
<proteinExistence type="predicted"/>
<evidence type="ECO:0000313" key="1">
    <source>
        <dbReference type="EMBL" id="KAF7676808.1"/>
    </source>
</evidence>
<dbReference type="Proteomes" id="UP000596902">
    <property type="component" value="Unassembled WGS sequence"/>
</dbReference>
<comment type="caution">
    <text evidence="1">The sequence shown here is derived from an EMBL/GenBank/DDBJ whole genome shotgun (WGS) entry which is preliminary data.</text>
</comment>
<reference evidence="1" key="2">
    <citation type="submission" date="2020-08" db="EMBL/GenBank/DDBJ databases">
        <title>Draft Genome Sequence of Cumin Blight Pathogen Alternaria burnsii.</title>
        <authorList>
            <person name="Feng Z."/>
        </authorList>
    </citation>
    <scope>NUCLEOTIDE SEQUENCE</scope>
    <source>
        <strain evidence="1">CBS107.38</strain>
    </source>
</reference>
<dbReference type="GeneID" id="62203245"/>
<keyword evidence="2" id="KW-1185">Reference proteome</keyword>
<organism evidence="1 2">
    <name type="scientific">Alternaria burnsii</name>
    <dbReference type="NCBI Taxonomy" id="1187904"/>
    <lineage>
        <taxon>Eukaryota</taxon>
        <taxon>Fungi</taxon>
        <taxon>Dikarya</taxon>
        <taxon>Ascomycota</taxon>
        <taxon>Pezizomycotina</taxon>
        <taxon>Dothideomycetes</taxon>
        <taxon>Pleosporomycetidae</taxon>
        <taxon>Pleosporales</taxon>
        <taxon>Pleosporineae</taxon>
        <taxon>Pleosporaceae</taxon>
        <taxon>Alternaria</taxon>
        <taxon>Alternaria sect. Alternaria</taxon>
    </lineage>
</organism>
<evidence type="ECO:0008006" key="3">
    <source>
        <dbReference type="Google" id="ProtNLM"/>
    </source>
</evidence>
<dbReference type="RefSeq" id="XP_038787017.1">
    <property type="nucleotide sequence ID" value="XM_038930067.1"/>
</dbReference>
<name>A0A8H7EIB4_9PLEO</name>
<dbReference type="AlphaFoldDB" id="A0A8H7EIB4"/>
<gene>
    <name evidence="1" type="ORF">GT037_005020</name>
</gene>